<keyword evidence="1" id="KW-0732">Signal</keyword>
<keyword evidence="3" id="KW-1185">Reference proteome</keyword>
<dbReference type="InterPro" id="IPR010239">
    <property type="entry name" value="CHP02001"/>
</dbReference>
<dbReference type="NCBIfam" id="TIGR02001">
    <property type="entry name" value="gcw_chp"/>
    <property type="match status" value="1"/>
</dbReference>
<accession>A0A6N9TM10</accession>
<dbReference type="AlphaFoldDB" id="A0A6N9TM10"/>
<proteinExistence type="predicted"/>
<dbReference type="RefSeq" id="WP_163107693.1">
    <property type="nucleotide sequence ID" value="NZ_JAAAWO010000016.1"/>
</dbReference>
<dbReference type="Proteomes" id="UP000471381">
    <property type="component" value="Unassembled WGS sequence"/>
</dbReference>
<organism evidence="2 3">
    <name type="scientific">Alteromonas genovensis</name>
    <dbReference type="NCBI Taxonomy" id="471225"/>
    <lineage>
        <taxon>Bacteria</taxon>
        <taxon>Pseudomonadati</taxon>
        <taxon>Pseudomonadota</taxon>
        <taxon>Gammaproteobacteria</taxon>
        <taxon>Alteromonadales</taxon>
        <taxon>Alteromonadaceae</taxon>
        <taxon>Alteromonas/Salinimonas group</taxon>
        <taxon>Alteromonas</taxon>
    </lineage>
</organism>
<comment type="caution">
    <text evidence="2">The sequence shown here is derived from an EMBL/GenBank/DDBJ whole genome shotgun (WGS) entry which is preliminary data.</text>
</comment>
<dbReference type="EMBL" id="JAAAWO010000016">
    <property type="protein sequence ID" value="NDW17175.1"/>
    <property type="molecule type" value="Genomic_DNA"/>
</dbReference>
<protein>
    <recommendedName>
        <fullName evidence="4">Porin</fullName>
    </recommendedName>
</protein>
<dbReference type="Pfam" id="PF09694">
    <property type="entry name" value="Gcw_chp"/>
    <property type="match status" value="1"/>
</dbReference>
<evidence type="ECO:0000256" key="1">
    <source>
        <dbReference type="SAM" id="SignalP"/>
    </source>
</evidence>
<feature type="chain" id="PRO_5026795846" description="Porin" evidence="1">
    <location>
        <begin position="22"/>
        <end position="232"/>
    </location>
</feature>
<sequence length="232" mass="25746">MKIVVSFFAALAALFATSSFANWSANISGVSDYTFNGVSQTQNDPAIQGGVDKAFANGTYAGTWASNVDFGGDTNVEWDFYVGRYLTLTDAVSIDYGIAYYSYHGGDNSSAGNYPEVYTKFGMVNDYGNSELNFWYSWDYFGTGGGHAIAMVAHTFELAPNHNLRASFDVSNSLDGDKWLWQDDGTSYYHYRLAYQTSYQNFAIEVAAENTNLDYDTADERVVFSISRTFSF</sequence>
<gene>
    <name evidence="2" type="ORF">GTQ48_16790</name>
</gene>
<name>A0A6N9TM10_9ALTE</name>
<evidence type="ECO:0000313" key="2">
    <source>
        <dbReference type="EMBL" id="NDW17175.1"/>
    </source>
</evidence>
<feature type="signal peptide" evidence="1">
    <location>
        <begin position="1"/>
        <end position="21"/>
    </location>
</feature>
<evidence type="ECO:0008006" key="4">
    <source>
        <dbReference type="Google" id="ProtNLM"/>
    </source>
</evidence>
<evidence type="ECO:0000313" key="3">
    <source>
        <dbReference type="Proteomes" id="UP000471381"/>
    </source>
</evidence>
<reference evidence="2 3" key="1">
    <citation type="submission" date="2020-01" db="EMBL/GenBank/DDBJ databases">
        <title>Genomes of bacteria type strains.</title>
        <authorList>
            <person name="Chen J."/>
            <person name="Zhu S."/>
            <person name="Yang J."/>
        </authorList>
    </citation>
    <scope>NUCLEOTIDE SEQUENCE [LARGE SCALE GENOMIC DNA]</scope>
    <source>
        <strain evidence="2 3">LMG 24078</strain>
    </source>
</reference>